<evidence type="ECO:0000256" key="1">
    <source>
        <dbReference type="SAM" id="Phobius"/>
    </source>
</evidence>
<keyword evidence="1" id="KW-1133">Transmembrane helix</keyword>
<dbReference type="EMBL" id="JADQCH020000001">
    <property type="protein sequence ID" value="MEY2344141.1"/>
    <property type="molecule type" value="Genomic_DNA"/>
</dbReference>
<keyword evidence="1" id="KW-0812">Transmembrane</keyword>
<evidence type="ECO:0000313" key="2">
    <source>
        <dbReference type="EMBL" id="MEY2344141.1"/>
    </source>
</evidence>
<feature type="transmembrane region" description="Helical" evidence="1">
    <location>
        <begin position="7"/>
        <end position="29"/>
    </location>
</feature>
<sequence length="56" mass="6020">MDIFISALAYIDYTTILVVIGACLFGLFVGAIPGLTSTMAIALMVPLLSFLIQFLH</sequence>
<organism evidence="2">
    <name type="scientific">Proteus mirabilis</name>
    <dbReference type="NCBI Taxonomy" id="584"/>
    <lineage>
        <taxon>Bacteria</taxon>
        <taxon>Pseudomonadati</taxon>
        <taxon>Pseudomonadota</taxon>
        <taxon>Gammaproteobacteria</taxon>
        <taxon>Enterobacterales</taxon>
        <taxon>Morganellaceae</taxon>
        <taxon>Proteus</taxon>
    </lineage>
</organism>
<comment type="caution">
    <text evidence="2">The sequence shown here is derived from an EMBL/GenBank/DDBJ whole genome shotgun (WGS) entry which is preliminary data.</text>
</comment>
<gene>
    <name evidence="2" type="ORF">I3679_008295</name>
</gene>
<dbReference type="AlphaFoldDB" id="A0ABD5LS55"/>
<keyword evidence="1" id="KW-0472">Membrane</keyword>
<reference evidence="2" key="1">
    <citation type="submission" date="2021-05" db="EMBL/GenBank/DDBJ databases">
        <title>First report of NDM-5 and VEB-6 producing Proteus mirabilis isolated from blood of a sepsis patient in Kolkata, India.</title>
        <authorList>
            <person name="Halder G."/>
            <person name="Chaudhuri B."/>
            <person name="Dutta S."/>
        </authorList>
    </citation>
    <scope>NUCLEOTIDE SEQUENCE [LARGE SCALE GENOMIC DNA]</scope>
    <source>
        <strain evidence="2">7049</strain>
    </source>
</reference>
<accession>A0ABD5LS55</accession>
<protein>
    <submittedName>
        <fullName evidence="2">Tripartite tricarboxylate transporter permease</fullName>
    </submittedName>
</protein>
<feature type="transmembrane region" description="Helical" evidence="1">
    <location>
        <begin position="35"/>
        <end position="55"/>
    </location>
</feature>
<name>A0ABD5LS55_PROMI</name>
<proteinExistence type="predicted"/>